<dbReference type="InterPro" id="IPR043502">
    <property type="entry name" value="DNA/RNA_pol_sf"/>
</dbReference>
<dbReference type="GO" id="GO:0008270">
    <property type="term" value="F:zinc ion binding"/>
    <property type="evidence" value="ECO:0007669"/>
    <property type="project" value="InterPro"/>
</dbReference>
<dbReference type="GO" id="GO:0003676">
    <property type="term" value="F:nucleic acid binding"/>
    <property type="evidence" value="ECO:0007669"/>
    <property type="project" value="InterPro"/>
</dbReference>
<sequence>MSENAEQIELLKRKRTTLRSSVTKLINKIEAELKKTDVTEENDMELYIETLNDKFESLKLTDSNLEKILSLKDIEKELESAEEYREKIVTCRFKAIKYIRNLNQSKNIREPPNPPTHSTHESDMNQQTLNVKLPKITIPKFSGIINEWLTFWNSYETSIHYNEFLDDSLTSDLVFEFNKEFGDKYSLSDLIDFLNRQLIAKEKTELCLTKEKPLLIQNVNHSNWPRAKVKTQNERTRNPTANELFVYDNTSKSKLCLFCNEASHSSINCAYGRSLPIEKRKSILIKKGSCFRCIKPGHVSSLCRARLKCTKCGKRHLDIMCYDENKRSDNEKPESKEVTKNTTLANNSCSREVYLQTLIAYIKENNLKHFIRVIIDMDSQLSYISKFTARKMKLKGLGEECVNHGLFGGIEHAETHQRYRINLSNVDGSYNFELDVLDEKKICASLPKMNDAHCLNQLKDMGILISDTTINERSCLYEKNPGEIHLLIGADYAGKLLKGNIKHLSGSLVTVQTLLGWTVMGKSDIINTNKSSSLLVLSLHVNNAKISDLWNLDSLGIKEDSAKHTKTETQELALEHFRETVSRDSTGRYKVNLPWLDGHPPLRDNKELAQKRLKYTVKSLKSKNRLNEYQEVFNQWENEGIIEQINPDKVNPEGLGIHYLPHRAVFKDNSTTKVRPVFDGSAKTRNSVSINECIEKGPNLIEMIPAILNRFRWGKIGVISDIKQAFLQIALNESDRDVLRFMWWKDGDPPKHSHL</sequence>
<dbReference type="EMBL" id="BGPR01098891">
    <property type="protein sequence ID" value="GBM50782.1"/>
    <property type="molecule type" value="Genomic_DNA"/>
</dbReference>
<gene>
    <name evidence="3" type="ORF">AVEN_11441_1</name>
    <name evidence="4" type="ORF">AVEN_177339_1</name>
</gene>
<dbReference type="GO" id="GO:0071897">
    <property type="term" value="P:DNA biosynthetic process"/>
    <property type="evidence" value="ECO:0007669"/>
    <property type="project" value="UniProtKB-ARBA"/>
</dbReference>
<dbReference type="InterPro" id="IPR001878">
    <property type="entry name" value="Znf_CCHC"/>
</dbReference>
<dbReference type="OrthoDB" id="6430067at2759"/>
<dbReference type="PANTHER" id="PTHR47331">
    <property type="entry name" value="PHD-TYPE DOMAIN-CONTAINING PROTEIN"/>
    <property type="match status" value="1"/>
</dbReference>
<proteinExistence type="predicted"/>
<dbReference type="EMBL" id="BGPR01098898">
    <property type="protein sequence ID" value="GBM50810.1"/>
    <property type="molecule type" value="Genomic_DNA"/>
</dbReference>
<accession>A0A4Y2GAV6</accession>
<feature type="domain" description="CCHC-type" evidence="2">
    <location>
        <begin position="308"/>
        <end position="323"/>
    </location>
</feature>
<dbReference type="SMART" id="SM00343">
    <property type="entry name" value="ZnF_C2HC"/>
    <property type="match status" value="3"/>
</dbReference>
<evidence type="ECO:0000259" key="2">
    <source>
        <dbReference type="SMART" id="SM00343"/>
    </source>
</evidence>
<evidence type="ECO:0000313" key="5">
    <source>
        <dbReference type="Proteomes" id="UP000499080"/>
    </source>
</evidence>
<dbReference type="SUPFAM" id="SSF56672">
    <property type="entry name" value="DNA/RNA polymerases"/>
    <property type="match status" value="1"/>
</dbReference>
<feature type="domain" description="CCHC-type" evidence="2">
    <location>
        <begin position="255"/>
        <end position="271"/>
    </location>
</feature>
<dbReference type="Gene3D" id="4.10.60.10">
    <property type="entry name" value="Zinc finger, CCHC-type"/>
    <property type="match status" value="1"/>
</dbReference>
<keyword evidence="5" id="KW-1185">Reference proteome</keyword>
<feature type="domain" description="CCHC-type" evidence="2">
    <location>
        <begin position="289"/>
        <end position="305"/>
    </location>
</feature>
<reference evidence="4 5" key="1">
    <citation type="journal article" date="2019" name="Sci. Rep.">
        <title>Orb-weaving spider Araneus ventricosus genome elucidates the spidroin gene catalogue.</title>
        <authorList>
            <person name="Kono N."/>
            <person name="Nakamura H."/>
            <person name="Ohtoshi R."/>
            <person name="Moran D.A.P."/>
            <person name="Shinohara A."/>
            <person name="Yoshida Y."/>
            <person name="Fujiwara M."/>
            <person name="Mori M."/>
            <person name="Tomita M."/>
            <person name="Arakawa K."/>
        </authorList>
    </citation>
    <scope>NUCLEOTIDE SEQUENCE [LARGE SCALE GENOMIC DNA]</scope>
</reference>
<name>A0A4Y2GAV6_ARAVE</name>
<organism evidence="4 5">
    <name type="scientific">Araneus ventricosus</name>
    <name type="common">Orbweaver spider</name>
    <name type="synonym">Epeira ventricosa</name>
    <dbReference type="NCBI Taxonomy" id="182803"/>
    <lineage>
        <taxon>Eukaryota</taxon>
        <taxon>Metazoa</taxon>
        <taxon>Ecdysozoa</taxon>
        <taxon>Arthropoda</taxon>
        <taxon>Chelicerata</taxon>
        <taxon>Arachnida</taxon>
        <taxon>Araneae</taxon>
        <taxon>Araneomorphae</taxon>
        <taxon>Entelegynae</taxon>
        <taxon>Araneoidea</taxon>
        <taxon>Araneidae</taxon>
        <taxon>Araneus</taxon>
    </lineage>
</organism>
<dbReference type="AlphaFoldDB" id="A0A4Y2GAV6"/>
<evidence type="ECO:0000313" key="4">
    <source>
        <dbReference type="EMBL" id="GBM50810.1"/>
    </source>
</evidence>
<dbReference type="Proteomes" id="UP000499080">
    <property type="component" value="Unassembled WGS sequence"/>
</dbReference>
<feature type="region of interest" description="Disordered" evidence="1">
    <location>
        <begin position="104"/>
        <end position="123"/>
    </location>
</feature>
<protein>
    <recommendedName>
        <fullName evidence="2">CCHC-type domain-containing protein</fullName>
    </recommendedName>
</protein>
<dbReference type="PANTHER" id="PTHR47331:SF5">
    <property type="entry name" value="RIBONUCLEASE H"/>
    <property type="match status" value="1"/>
</dbReference>
<evidence type="ECO:0000256" key="1">
    <source>
        <dbReference type="SAM" id="MobiDB-lite"/>
    </source>
</evidence>
<evidence type="ECO:0000313" key="3">
    <source>
        <dbReference type="EMBL" id="GBM50782.1"/>
    </source>
</evidence>
<comment type="caution">
    <text evidence="4">The sequence shown here is derived from an EMBL/GenBank/DDBJ whole genome shotgun (WGS) entry which is preliminary data.</text>
</comment>